<dbReference type="PANTHER" id="PTHR28266:SF1">
    <property type="entry name" value="LARGE RIBOSOMAL SUBUNIT PROTEIN ML58"/>
    <property type="match status" value="1"/>
</dbReference>
<evidence type="ECO:0000313" key="2">
    <source>
        <dbReference type="EMBL" id="PMD25382.1"/>
    </source>
</evidence>
<dbReference type="EMBL" id="KZ613470">
    <property type="protein sequence ID" value="PMD25382.1"/>
    <property type="molecule type" value="Genomic_DNA"/>
</dbReference>
<dbReference type="Pfam" id="PF12824">
    <property type="entry name" value="MRP-L20"/>
    <property type="match status" value="1"/>
</dbReference>
<evidence type="ECO:0000256" key="1">
    <source>
        <dbReference type="SAM" id="MobiDB-lite"/>
    </source>
</evidence>
<dbReference type="PANTHER" id="PTHR28266">
    <property type="entry name" value="54S RIBOSOMAL PROTEIN L20, MITOCHONDRIAL"/>
    <property type="match status" value="1"/>
</dbReference>
<gene>
    <name evidence="2" type="ORF">NA56DRAFT_642399</name>
</gene>
<protein>
    <recommendedName>
        <fullName evidence="4">60S ribosomal protein L20</fullName>
    </recommendedName>
</protein>
<dbReference type="GO" id="GO:0005762">
    <property type="term" value="C:mitochondrial large ribosomal subunit"/>
    <property type="evidence" value="ECO:0007669"/>
    <property type="project" value="TreeGrafter"/>
</dbReference>
<dbReference type="STRING" id="1745343.A0A2J6QGL5"/>
<dbReference type="OrthoDB" id="6021263at2759"/>
<sequence length="260" mass="29274">MGSVSAAHAGLCNFVHRAFDPCSARLLVSNTSSKNIESTTASRLMQCSSFSAMEARLLRRPVAKLLSGRSQCLLALNAASARHESSYRRSKSRLNVKPEPSFLPSYSKTPVEQAHIIFNPPSSAPSVLHTPLKFLPREDKRKQLLVAAAQKFLPPQNQLPPPIQPKQKVPHHHLSDTDIAEIIKLKQQAPDEWTNTKLARKFNCSSLFISICLTQSGVDNTRRKKEMQEKLEAVKARWGPRRRKAREEHEKRFQLALRGD</sequence>
<proteinExistence type="predicted"/>
<dbReference type="GO" id="GO:0003735">
    <property type="term" value="F:structural constituent of ribosome"/>
    <property type="evidence" value="ECO:0007669"/>
    <property type="project" value="TreeGrafter"/>
</dbReference>
<keyword evidence="3" id="KW-1185">Reference proteome</keyword>
<evidence type="ECO:0000313" key="3">
    <source>
        <dbReference type="Proteomes" id="UP000235672"/>
    </source>
</evidence>
<feature type="region of interest" description="Disordered" evidence="1">
    <location>
        <begin position="238"/>
        <end position="260"/>
    </location>
</feature>
<accession>A0A2J6QGL5</accession>
<reference evidence="2 3" key="1">
    <citation type="submission" date="2016-05" db="EMBL/GenBank/DDBJ databases">
        <title>A degradative enzymes factory behind the ericoid mycorrhizal symbiosis.</title>
        <authorList>
            <consortium name="DOE Joint Genome Institute"/>
            <person name="Martino E."/>
            <person name="Morin E."/>
            <person name="Grelet G."/>
            <person name="Kuo A."/>
            <person name="Kohler A."/>
            <person name="Daghino S."/>
            <person name="Barry K."/>
            <person name="Choi C."/>
            <person name="Cichocki N."/>
            <person name="Clum A."/>
            <person name="Copeland A."/>
            <person name="Hainaut M."/>
            <person name="Haridas S."/>
            <person name="Labutti K."/>
            <person name="Lindquist E."/>
            <person name="Lipzen A."/>
            <person name="Khouja H.-R."/>
            <person name="Murat C."/>
            <person name="Ohm R."/>
            <person name="Olson A."/>
            <person name="Spatafora J."/>
            <person name="Veneault-Fourrey C."/>
            <person name="Henrissat B."/>
            <person name="Grigoriev I."/>
            <person name="Martin F."/>
            <person name="Perotto S."/>
        </authorList>
    </citation>
    <scope>NUCLEOTIDE SEQUENCE [LARGE SCALE GENOMIC DNA]</scope>
    <source>
        <strain evidence="2 3">UAMH 7357</strain>
    </source>
</reference>
<evidence type="ECO:0008006" key="4">
    <source>
        <dbReference type="Google" id="ProtNLM"/>
    </source>
</evidence>
<organism evidence="2 3">
    <name type="scientific">Hyaloscypha hepaticicola</name>
    <dbReference type="NCBI Taxonomy" id="2082293"/>
    <lineage>
        <taxon>Eukaryota</taxon>
        <taxon>Fungi</taxon>
        <taxon>Dikarya</taxon>
        <taxon>Ascomycota</taxon>
        <taxon>Pezizomycotina</taxon>
        <taxon>Leotiomycetes</taxon>
        <taxon>Helotiales</taxon>
        <taxon>Hyaloscyphaceae</taxon>
        <taxon>Hyaloscypha</taxon>
    </lineage>
</organism>
<dbReference type="InterPro" id="IPR024388">
    <property type="entry name" value="Ribosomal_mL58"/>
</dbReference>
<feature type="compositionally biased region" description="Basic and acidic residues" evidence="1">
    <location>
        <begin position="245"/>
        <end position="260"/>
    </location>
</feature>
<dbReference type="AlphaFoldDB" id="A0A2J6QGL5"/>
<name>A0A2J6QGL5_9HELO</name>
<dbReference type="Proteomes" id="UP000235672">
    <property type="component" value="Unassembled WGS sequence"/>
</dbReference>